<evidence type="ECO:0000313" key="2">
    <source>
        <dbReference type="Proteomes" id="UP001596022"/>
    </source>
</evidence>
<gene>
    <name evidence="1" type="ORF">ACFO4N_06975</name>
</gene>
<sequence length="119" mass="13295">MGTFGPIPTLIWSLRLTTGAFGSIPTPIWSFVLDHGHFWLDPNANMVFALDHGLFWLDPNAKMVFCAWPWALSARSRRQYGLLSSAMGTFGLIPTLKWSFALGHGHFRPDPDANMVFCA</sequence>
<proteinExistence type="predicted"/>
<dbReference type="EMBL" id="JBHSFW010000001">
    <property type="protein sequence ID" value="MFC4618475.1"/>
    <property type="molecule type" value="Genomic_DNA"/>
</dbReference>
<accession>A0ABV9GPB3</accession>
<name>A0ABV9GPB3_9BACL</name>
<protein>
    <submittedName>
        <fullName evidence="1">Uncharacterized protein</fullName>
    </submittedName>
</protein>
<evidence type="ECO:0000313" key="1">
    <source>
        <dbReference type="EMBL" id="MFC4618475.1"/>
    </source>
</evidence>
<keyword evidence="2" id="KW-1185">Reference proteome</keyword>
<reference evidence="2" key="1">
    <citation type="journal article" date="2019" name="Int. J. Syst. Evol. Microbiol.">
        <title>The Global Catalogue of Microorganisms (GCM) 10K type strain sequencing project: providing services to taxonomists for standard genome sequencing and annotation.</title>
        <authorList>
            <consortium name="The Broad Institute Genomics Platform"/>
            <consortium name="The Broad Institute Genome Sequencing Center for Infectious Disease"/>
            <person name="Wu L."/>
            <person name="Ma J."/>
        </authorList>
    </citation>
    <scope>NUCLEOTIDE SEQUENCE [LARGE SCALE GENOMIC DNA]</scope>
    <source>
        <strain evidence="2">CGMCC 1.16306</strain>
    </source>
</reference>
<dbReference type="Proteomes" id="UP001596022">
    <property type="component" value="Unassembled WGS sequence"/>
</dbReference>
<organism evidence="1 2">
    <name type="scientific">Camelliibacillus cellulosilyticus</name>
    <dbReference type="NCBI Taxonomy" id="2174486"/>
    <lineage>
        <taxon>Bacteria</taxon>
        <taxon>Bacillati</taxon>
        <taxon>Bacillota</taxon>
        <taxon>Bacilli</taxon>
        <taxon>Bacillales</taxon>
        <taxon>Sporolactobacillaceae</taxon>
        <taxon>Camelliibacillus</taxon>
    </lineage>
</organism>
<comment type="caution">
    <text evidence="1">The sequence shown here is derived from an EMBL/GenBank/DDBJ whole genome shotgun (WGS) entry which is preliminary data.</text>
</comment>